<dbReference type="Gene3D" id="3.20.20.70">
    <property type="entry name" value="Aldolase class I"/>
    <property type="match status" value="1"/>
</dbReference>
<keyword evidence="3" id="KW-1185">Reference proteome</keyword>
<dbReference type="EMBL" id="JAPYYP010000001">
    <property type="protein sequence ID" value="MDA5107016.1"/>
    <property type="molecule type" value="Genomic_DNA"/>
</dbReference>
<sequence>MLDSDIPFWPASWADPFGERQTKPRSRGLTMVIDKGLGLNTFHDLMELAAPHIDIYKLGFGTSTLYPAGVLYQKVALAKALDLHIMPGGTLFEIAIRHSPPETYMARLLDLGFNAVEISDGTFPLSADMRRRAIAAAADAGLTVYTEFGKKAAHFRAERDDLLRTLEQDVRAGASYVIVEARESGTVGVFDGKGMVDHAFLQEIAQAAGDHAGRLIWEAPQKEQQVALIRALGCDVNLGNVAYTDILAVETLRRGLRADTAGFLEGRRTAPCE</sequence>
<dbReference type="Pfam" id="PF02679">
    <property type="entry name" value="ComA"/>
    <property type="match status" value="1"/>
</dbReference>
<evidence type="ECO:0000313" key="3">
    <source>
        <dbReference type="Proteomes" id="UP001151071"/>
    </source>
</evidence>
<dbReference type="InterPro" id="IPR003830">
    <property type="entry name" value="ComA_synth"/>
</dbReference>
<comment type="similarity">
    <text evidence="1">Belongs to the phosphosulfolactate synthase family.</text>
</comment>
<reference evidence="2" key="1">
    <citation type="submission" date="2022-12" db="EMBL/GenBank/DDBJ databases">
        <title>Draft genome sequence of the thermophilic strain Brevibacillus thermoruber HT42, isolated from Los Humeros, Puebla, Mexico, with biotechnological potential.</title>
        <authorList>
            <person name="Lara Sanchez J."/>
            <person name="Solis Palacios R."/>
            <person name="Bustos Baena A.S."/>
            <person name="Ruz Baez A.E."/>
            <person name="Espinosa Luna G."/>
            <person name="Oliart Ros R.M."/>
        </authorList>
    </citation>
    <scope>NUCLEOTIDE SEQUENCE</scope>
    <source>
        <strain evidence="2">HT42</strain>
    </source>
</reference>
<accession>A0A9X3TM70</accession>
<dbReference type="InterPro" id="IPR036112">
    <property type="entry name" value="ComA_synth_sf"/>
</dbReference>
<organism evidence="2 3">
    <name type="scientific">Brevibacillus thermoruber</name>
    <dbReference type="NCBI Taxonomy" id="33942"/>
    <lineage>
        <taxon>Bacteria</taxon>
        <taxon>Bacillati</taxon>
        <taxon>Bacillota</taxon>
        <taxon>Bacilli</taxon>
        <taxon>Bacillales</taxon>
        <taxon>Paenibacillaceae</taxon>
        <taxon>Brevibacillus</taxon>
    </lineage>
</organism>
<evidence type="ECO:0000313" key="2">
    <source>
        <dbReference type="EMBL" id="MDA5107016.1"/>
    </source>
</evidence>
<comment type="caution">
    <text evidence="2">The sequence shown here is derived from an EMBL/GenBank/DDBJ whole genome shotgun (WGS) entry which is preliminary data.</text>
</comment>
<dbReference type="Proteomes" id="UP001151071">
    <property type="component" value="Unassembled WGS sequence"/>
</dbReference>
<dbReference type="InterPro" id="IPR013785">
    <property type="entry name" value="Aldolase_TIM"/>
</dbReference>
<protein>
    <submittedName>
        <fullName evidence="2">Phosphosulfolactate synthase</fullName>
    </submittedName>
</protein>
<proteinExistence type="inferred from homology"/>
<name>A0A9X3TM70_9BACL</name>
<gene>
    <name evidence="2" type="ORF">O3V59_01440</name>
</gene>
<dbReference type="SUPFAM" id="SSF102110">
    <property type="entry name" value="(2r)-phospho-3-sulfolactate synthase ComA"/>
    <property type="match status" value="1"/>
</dbReference>
<evidence type="ECO:0000256" key="1">
    <source>
        <dbReference type="ARBA" id="ARBA00010424"/>
    </source>
</evidence>
<dbReference type="AlphaFoldDB" id="A0A9X3TM70"/>
<dbReference type="RefSeq" id="WP_029099455.1">
    <property type="nucleotide sequence ID" value="NZ_JAPYYP010000001.1"/>
</dbReference>